<protein>
    <recommendedName>
        <fullName evidence="4">Pentapeptide repeat-containing protein</fullName>
    </recommendedName>
</protein>
<feature type="transmembrane region" description="Helical" evidence="1">
    <location>
        <begin position="12"/>
        <end position="28"/>
    </location>
</feature>
<name>H0I3E0_9HYPH</name>
<dbReference type="InterPro" id="IPR001646">
    <property type="entry name" value="5peptide_repeat"/>
</dbReference>
<keyword evidence="3" id="KW-1185">Reference proteome</keyword>
<sequence>MSSVDAAWRRSVLYCSALILAVCVGISWQDALASHDCRASPTPGVNWQDCDKKLIQLQGRDLSGANLFGVDFTSTDLRNTNLLAANLEKATLVRASLAGSTANGARFARIEAYRTDFSRMDAQGASFISAELQRSNFQQATLADADFTKADLGRAQFDDAEIGGSHFSLANLARADFRGATFSGPVDFDRAFFFLARIEGINLASATGLAQWQIDMACGDHGTVLPVGLTKPETWPCEFQQE</sequence>
<dbReference type="PANTHER" id="PTHR14136">
    <property type="entry name" value="BTB_POZ DOMAIN-CONTAINING PROTEIN KCTD9"/>
    <property type="match status" value="1"/>
</dbReference>
<keyword evidence="1" id="KW-1133">Transmembrane helix</keyword>
<dbReference type="Pfam" id="PF00805">
    <property type="entry name" value="Pentapeptide"/>
    <property type="match status" value="2"/>
</dbReference>
<evidence type="ECO:0000256" key="1">
    <source>
        <dbReference type="SAM" id="Phobius"/>
    </source>
</evidence>
<dbReference type="OrthoDB" id="7304622at2"/>
<organism evidence="2 3">
    <name type="scientific">Mesorhizobium alhagi CCNWXJ12-2</name>
    <dbReference type="NCBI Taxonomy" id="1107882"/>
    <lineage>
        <taxon>Bacteria</taxon>
        <taxon>Pseudomonadati</taxon>
        <taxon>Pseudomonadota</taxon>
        <taxon>Alphaproteobacteria</taxon>
        <taxon>Hyphomicrobiales</taxon>
        <taxon>Phyllobacteriaceae</taxon>
        <taxon>Allomesorhizobium</taxon>
    </lineage>
</organism>
<dbReference type="EMBL" id="AHAM01000320">
    <property type="protein sequence ID" value="EHK52502.1"/>
    <property type="molecule type" value="Genomic_DNA"/>
</dbReference>
<keyword evidence="1" id="KW-0812">Transmembrane</keyword>
<reference evidence="2 3" key="1">
    <citation type="journal article" date="2012" name="J. Bacteriol.">
        <title>Draft Genome Sequence of Mesorhizobium alhagi CCNWXJ12-2T, a Novel Salt-Resistant Species Isolated from the Desert of Northwestern China.</title>
        <authorList>
            <person name="Zhou M."/>
            <person name="Chen W."/>
            <person name="Chen H."/>
            <person name="Wei G."/>
        </authorList>
    </citation>
    <scope>NUCLEOTIDE SEQUENCE [LARGE SCALE GENOMIC DNA]</scope>
    <source>
        <strain evidence="2 3">CCNWXJ12-2</strain>
    </source>
</reference>
<dbReference type="InterPro" id="IPR051082">
    <property type="entry name" value="Pentapeptide-BTB/POZ_domain"/>
</dbReference>
<dbReference type="PANTHER" id="PTHR14136:SF17">
    <property type="entry name" value="BTB_POZ DOMAIN-CONTAINING PROTEIN KCTD9"/>
    <property type="match status" value="1"/>
</dbReference>
<dbReference type="AlphaFoldDB" id="H0I3E0"/>
<dbReference type="RefSeq" id="WP_008840547.1">
    <property type="nucleotide sequence ID" value="NZ_AHAM01000320.1"/>
</dbReference>
<evidence type="ECO:0000313" key="3">
    <source>
        <dbReference type="Proteomes" id="UP000003250"/>
    </source>
</evidence>
<evidence type="ECO:0008006" key="4">
    <source>
        <dbReference type="Google" id="ProtNLM"/>
    </source>
</evidence>
<dbReference type="PATRIC" id="fig|1107882.3.peg.6747"/>
<proteinExistence type="predicted"/>
<dbReference type="SUPFAM" id="SSF141571">
    <property type="entry name" value="Pentapeptide repeat-like"/>
    <property type="match status" value="1"/>
</dbReference>
<evidence type="ECO:0000313" key="2">
    <source>
        <dbReference type="EMBL" id="EHK52502.1"/>
    </source>
</evidence>
<dbReference type="Gene3D" id="2.160.20.80">
    <property type="entry name" value="E3 ubiquitin-protein ligase SopA"/>
    <property type="match status" value="1"/>
</dbReference>
<dbReference type="Proteomes" id="UP000003250">
    <property type="component" value="Unassembled WGS sequence"/>
</dbReference>
<keyword evidence="1" id="KW-0472">Membrane</keyword>
<accession>H0I3E0</accession>
<gene>
    <name evidence="2" type="ORF">MAXJ12_35024</name>
</gene>